<sequence>MDRFLMKKLVAWKINRNRKPLILNGARQVGKTWLLKEFGRQYFTNAAYINLDNNPRMMSQFDLDFNTERLLLAFEVETGEQIVPGKTLIILDEIQECPKALTSLKYFSENAPEQMIVAAGSLLGITIHAGSGYPVGKVDSMDLYPLNFREFLEATGNTNLRKLIESNHTEMAESFSTKLIPLLKQYYFVGGMPEVVKIFLDTNNFGEVRRTQQNILQGYERDISKHMTASEIEYTLAAWNSIPAHLAQENKKFIFGHIKKGARAREYRSAITWLSQAGLATRVTRISDPGIPLSGYAQDNVFKLFLLDVGLLGAMVGLDPSSMLDSRTIFTGFKGALTEQYVCQQLISDGGFTPFYWSADNSRGEIDFIVQKGSDIFPIEVAAEENLRSKSLRAFTDKYTGMHPLRFSLSPFKDRAWMRNIPLYECTNVNLWK</sequence>
<dbReference type="RefSeq" id="WP_040590561.1">
    <property type="nucleotide sequence ID" value="NZ_GG770225.1"/>
</dbReference>
<name>W5IJF2_SCAIO</name>
<feature type="domain" description="DUF4143" evidence="2">
    <location>
        <begin position="220"/>
        <end position="383"/>
    </location>
</feature>
<keyword evidence="4" id="KW-1185">Reference proteome</keyword>
<dbReference type="PANTHER" id="PTHR33295:SF7">
    <property type="entry name" value="ATPASE"/>
    <property type="match status" value="1"/>
</dbReference>
<evidence type="ECO:0000313" key="3">
    <source>
        <dbReference type="EMBL" id="EFG27020.2"/>
    </source>
</evidence>
<dbReference type="PANTHER" id="PTHR33295">
    <property type="entry name" value="ATPASE"/>
    <property type="match status" value="1"/>
</dbReference>
<evidence type="ECO:0000313" key="4">
    <source>
        <dbReference type="Proteomes" id="UP000005777"/>
    </source>
</evidence>
<accession>W5IJF2</accession>
<gene>
    <name evidence="3" type="ORF">HMPREF9020_00652</name>
</gene>
<dbReference type="EMBL" id="ADCX01000003">
    <property type="protein sequence ID" value="EFG27020.2"/>
    <property type="molecule type" value="Genomic_DNA"/>
</dbReference>
<dbReference type="Pfam" id="PF13635">
    <property type="entry name" value="DUF4143"/>
    <property type="match status" value="1"/>
</dbReference>
<dbReference type="InterPro" id="IPR041682">
    <property type="entry name" value="AAA_14"/>
</dbReference>
<dbReference type="Proteomes" id="UP000005777">
    <property type="component" value="Unassembled WGS sequence"/>
</dbReference>
<dbReference type="eggNOG" id="COG1373">
    <property type="taxonomic scope" value="Bacteria"/>
</dbReference>
<evidence type="ECO:0000259" key="2">
    <source>
        <dbReference type="Pfam" id="PF13635"/>
    </source>
</evidence>
<dbReference type="AlphaFoldDB" id="W5IJF2"/>
<dbReference type="Pfam" id="PF13173">
    <property type="entry name" value="AAA_14"/>
    <property type="match status" value="1"/>
</dbReference>
<dbReference type="HOGENOM" id="CLU_047370_0_0_11"/>
<dbReference type="SUPFAM" id="SSF52540">
    <property type="entry name" value="P-loop containing nucleoside triphosphate hydrolases"/>
    <property type="match status" value="1"/>
</dbReference>
<reference evidence="3 4" key="1">
    <citation type="submission" date="2012-01" db="EMBL/GenBank/DDBJ databases">
        <title>The Genome Sequence of Scardovia inopinata F0304.</title>
        <authorList>
            <consortium name="The Broad Institute Genome Sequencing Platform"/>
            <person name="Ward D."/>
            <person name="Earl A."/>
            <person name="Feldgarden M."/>
            <person name="Gevers D."/>
            <person name="Young S."/>
            <person name="Zeng Q."/>
            <person name="Koehrsen M."/>
            <person name="Alvarado L."/>
            <person name="Berlin A.M."/>
            <person name="Borenstein D."/>
            <person name="Chapman S.B."/>
            <person name="Chen Z."/>
            <person name="Engels R."/>
            <person name="Freedman E."/>
            <person name="Gellesch M."/>
            <person name="Goldberg J."/>
            <person name="Griggs A."/>
            <person name="Gujja S."/>
            <person name="Heilman E.R."/>
            <person name="Heiman D.I."/>
            <person name="Hepburn T.A."/>
            <person name="Howarth C."/>
            <person name="Jen D."/>
            <person name="Larson L."/>
            <person name="Mehta T."/>
            <person name="Park D."/>
            <person name="Pearson M."/>
            <person name="Richards J."/>
            <person name="Roberts A."/>
            <person name="Saif S."/>
            <person name="Shea T.D."/>
            <person name="Shenoy N."/>
            <person name="Sisk P."/>
            <person name="Stolte C."/>
            <person name="Sykes S.N."/>
            <person name="Walk T."/>
            <person name="White J."/>
            <person name="Yandava C."/>
            <person name="Izard J."/>
            <person name="Baranova O.V."/>
            <person name="Blanton J.M."/>
            <person name="Tanner A.C."/>
            <person name="Dewhirst F."/>
            <person name="Haas B."/>
            <person name="Nusbaum C."/>
            <person name="Birren B."/>
        </authorList>
    </citation>
    <scope>NUCLEOTIDE SEQUENCE [LARGE SCALE GENOMIC DNA]</scope>
    <source>
        <strain evidence="3 4">F0304</strain>
    </source>
</reference>
<feature type="domain" description="AAA" evidence="1">
    <location>
        <begin position="17"/>
        <end position="152"/>
    </location>
</feature>
<dbReference type="InterPro" id="IPR027417">
    <property type="entry name" value="P-loop_NTPase"/>
</dbReference>
<evidence type="ECO:0008006" key="5">
    <source>
        <dbReference type="Google" id="ProtNLM"/>
    </source>
</evidence>
<dbReference type="InterPro" id="IPR025420">
    <property type="entry name" value="DUF4143"/>
</dbReference>
<evidence type="ECO:0000259" key="1">
    <source>
        <dbReference type="Pfam" id="PF13173"/>
    </source>
</evidence>
<organism evidence="3 4">
    <name type="scientific">Scardovia inopinata F0304</name>
    <dbReference type="NCBI Taxonomy" id="641146"/>
    <lineage>
        <taxon>Bacteria</taxon>
        <taxon>Bacillati</taxon>
        <taxon>Actinomycetota</taxon>
        <taxon>Actinomycetes</taxon>
        <taxon>Bifidobacteriales</taxon>
        <taxon>Bifidobacteriaceae</taxon>
        <taxon>Scardovia</taxon>
    </lineage>
</organism>
<proteinExistence type="predicted"/>
<protein>
    <recommendedName>
        <fullName evidence="5">AAA+ ATPase domain-containing protein</fullName>
    </recommendedName>
</protein>
<comment type="caution">
    <text evidence="3">The sequence shown here is derived from an EMBL/GenBank/DDBJ whole genome shotgun (WGS) entry which is preliminary data.</text>
</comment>